<comment type="similarity">
    <text evidence="2 12">Belongs to the protein kinase superfamily. STE Ser/Thr protein kinase family. MAP kinase kinase kinase subfamily.</text>
</comment>
<evidence type="ECO:0000256" key="7">
    <source>
        <dbReference type="ARBA" id="ARBA00022741"/>
    </source>
</evidence>
<feature type="compositionally biased region" description="Polar residues" evidence="15">
    <location>
        <begin position="560"/>
        <end position="570"/>
    </location>
</feature>
<dbReference type="EC" id="2.7.11.25" evidence="3 12"/>
<keyword evidence="18" id="KW-1185">Reference proteome</keyword>
<evidence type="ECO:0000256" key="8">
    <source>
        <dbReference type="ARBA" id="ARBA00022777"/>
    </source>
</evidence>
<feature type="region of interest" description="Disordered" evidence="15">
    <location>
        <begin position="931"/>
        <end position="963"/>
    </location>
</feature>
<evidence type="ECO:0000256" key="12">
    <source>
        <dbReference type="PIRNR" id="PIRNR038165"/>
    </source>
</evidence>
<comment type="caution">
    <text evidence="17">The sequence shown here is derived from an EMBL/GenBank/DDBJ whole genome shotgun (WGS) entry which is preliminary data.</text>
</comment>
<evidence type="ECO:0000256" key="11">
    <source>
        <dbReference type="ARBA" id="ARBA00048329"/>
    </source>
</evidence>
<feature type="domain" description="Protein kinase" evidence="16">
    <location>
        <begin position="125"/>
        <end position="368"/>
    </location>
</feature>
<dbReference type="GO" id="GO:0006950">
    <property type="term" value="P:response to stress"/>
    <property type="evidence" value="ECO:0007669"/>
    <property type="project" value="UniProtKB-ARBA"/>
</dbReference>
<dbReference type="EMBL" id="LIAE01008849">
    <property type="protein sequence ID" value="PAV72109.1"/>
    <property type="molecule type" value="Genomic_DNA"/>
</dbReference>
<feature type="region of interest" description="Disordered" evidence="15">
    <location>
        <begin position="808"/>
        <end position="881"/>
    </location>
</feature>
<evidence type="ECO:0000256" key="2">
    <source>
        <dbReference type="ARBA" id="ARBA00006529"/>
    </source>
</evidence>
<feature type="compositionally biased region" description="Polar residues" evidence="15">
    <location>
        <begin position="808"/>
        <end position="823"/>
    </location>
</feature>
<feature type="region of interest" description="Disordered" evidence="15">
    <location>
        <begin position="645"/>
        <end position="686"/>
    </location>
</feature>
<evidence type="ECO:0000256" key="13">
    <source>
        <dbReference type="PIRSR" id="PIRSR038165-50"/>
    </source>
</evidence>
<evidence type="ECO:0000256" key="3">
    <source>
        <dbReference type="ARBA" id="ARBA00012406"/>
    </source>
</evidence>
<dbReference type="PRINTS" id="PR00109">
    <property type="entry name" value="TYRKINASE"/>
</dbReference>
<dbReference type="Gene3D" id="1.10.510.10">
    <property type="entry name" value="Transferase(Phosphotransferase) domain 1"/>
    <property type="match status" value="1"/>
</dbReference>
<dbReference type="InterPro" id="IPR008271">
    <property type="entry name" value="Ser/Thr_kinase_AS"/>
</dbReference>
<feature type="compositionally biased region" description="Basic and acidic residues" evidence="15">
    <location>
        <begin position="573"/>
        <end position="594"/>
    </location>
</feature>
<dbReference type="PIRSF" id="PIRSF038165">
    <property type="entry name" value="MAPKKK12_MAPKKK13"/>
    <property type="match status" value="1"/>
</dbReference>
<dbReference type="GO" id="GO:0004709">
    <property type="term" value="F:MAP kinase kinase kinase activity"/>
    <property type="evidence" value="ECO:0007669"/>
    <property type="project" value="UniProtKB-EC"/>
</dbReference>
<comment type="catalytic activity">
    <reaction evidence="11">
        <text>L-seryl-[protein] + ATP = O-phospho-L-seryl-[protein] + ADP + H(+)</text>
        <dbReference type="Rhea" id="RHEA:17989"/>
        <dbReference type="Rhea" id="RHEA-COMP:9863"/>
        <dbReference type="Rhea" id="RHEA-COMP:11604"/>
        <dbReference type="ChEBI" id="CHEBI:15378"/>
        <dbReference type="ChEBI" id="CHEBI:29999"/>
        <dbReference type="ChEBI" id="CHEBI:30616"/>
        <dbReference type="ChEBI" id="CHEBI:83421"/>
        <dbReference type="ChEBI" id="CHEBI:456216"/>
        <dbReference type="EC" id="2.7.11.25"/>
    </reaction>
</comment>
<feature type="compositionally biased region" description="Acidic residues" evidence="15">
    <location>
        <begin position="844"/>
        <end position="855"/>
    </location>
</feature>
<comment type="subcellular location">
    <subcellularLocation>
        <location evidence="1">Cytoplasm</location>
    </subcellularLocation>
</comment>
<evidence type="ECO:0000313" key="17">
    <source>
        <dbReference type="EMBL" id="PAV72106.1"/>
    </source>
</evidence>
<feature type="compositionally biased region" description="Polar residues" evidence="15">
    <location>
        <begin position="595"/>
        <end position="608"/>
    </location>
</feature>
<evidence type="ECO:0000256" key="14">
    <source>
        <dbReference type="PIRSR" id="PIRSR038165-51"/>
    </source>
</evidence>
<evidence type="ECO:0000256" key="9">
    <source>
        <dbReference type="ARBA" id="ARBA00022840"/>
    </source>
</evidence>
<dbReference type="OrthoDB" id="339325at2759"/>
<evidence type="ECO:0000256" key="15">
    <source>
        <dbReference type="SAM" id="MobiDB-lite"/>
    </source>
</evidence>
<evidence type="ECO:0000259" key="16">
    <source>
        <dbReference type="PROSITE" id="PS50011"/>
    </source>
</evidence>
<dbReference type="InterPro" id="IPR011009">
    <property type="entry name" value="Kinase-like_dom_sf"/>
</dbReference>
<dbReference type="PROSITE" id="PS50011">
    <property type="entry name" value="PROTEIN_KINASE_DOM"/>
    <property type="match status" value="1"/>
</dbReference>
<dbReference type="PANTHER" id="PTHR44329">
    <property type="entry name" value="SERINE/THREONINE-PROTEIN KINASE TNNI3K-RELATED"/>
    <property type="match status" value="1"/>
</dbReference>
<feature type="binding site" evidence="14">
    <location>
        <begin position="131"/>
        <end position="139"/>
    </location>
    <ligand>
        <name>ATP</name>
        <dbReference type="ChEBI" id="CHEBI:30616"/>
    </ligand>
</feature>
<dbReference type="InterPro" id="IPR051681">
    <property type="entry name" value="Ser/Thr_Kinases-Pseudokinases"/>
</dbReference>
<keyword evidence="7 12" id="KW-0547">Nucleotide-binding</keyword>
<dbReference type="GO" id="GO:0005737">
    <property type="term" value="C:cytoplasm"/>
    <property type="evidence" value="ECO:0007669"/>
    <property type="project" value="UniProtKB-SubCell"/>
</dbReference>
<feature type="compositionally biased region" description="Low complexity" evidence="15">
    <location>
        <begin position="1"/>
        <end position="11"/>
    </location>
</feature>
<evidence type="ECO:0000256" key="4">
    <source>
        <dbReference type="ARBA" id="ARBA00022490"/>
    </source>
</evidence>
<dbReference type="EMBL" id="LIAE01008849">
    <property type="protein sequence ID" value="PAV72106.1"/>
    <property type="molecule type" value="Genomic_DNA"/>
</dbReference>
<keyword evidence="5 12" id="KW-0723">Serine/threonine-protein kinase</keyword>
<feature type="compositionally biased region" description="Low complexity" evidence="15">
    <location>
        <begin position="861"/>
        <end position="871"/>
    </location>
</feature>
<protein>
    <recommendedName>
        <fullName evidence="3 12">Mitogen-activated protein kinase kinase kinase</fullName>
        <ecNumber evidence="3 12">2.7.11.25</ecNumber>
    </recommendedName>
</protein>
<name>A0A2A2KDL0_9BILA</name>
<organism evidence="17 18">
    <name type="scientific">Diploscapter pachys</name>
    <dbReference type="NCBI Taxonomy" id="2018661"/>
    <lineage>
        <taxon>Eukaryota</taxon>
        <taxon>Metazoa</taxon>
        <taxon>Ecdysozoa</taxon>
        <taxon>Nematoda</taxon>
        <taxon>Chromadorea</taxon>
        <taxon>Rhabditida</taxon>
        <taxon>Rhabditina</taxon>
        <taxon>Rhabditomorpha</taxon>
        <taxon>Rhabditoidea</taxon>
        <taxon>Rhabditidae</taxon>
        <taxon>Diploscapter</taxon>
    </lineage>
</organism>
<evidence type="ECO:0000313" key="18">
    <source>
        <dbReference type="Proteomes" id="UP000218231"/>
    </source>
</evidence>
<dbReference type="PROSITE" id="PS00108">
    <property type="entry name" value="PROTEIN_KINASE_ST"/>
    <property type="match status" value="1"/>
</dbReference>
<dbReference type="InterPro" id="IPR017419">
    <property type="entry name" value="MAP3K12_MAP3K13"/>
</dbReference>
<accession>A0A2A2KDL0</accession>
<dbReference type="AlphaFoldDB" id="A0A2A2KDL0"/>
<proteinExistence type="inferred from homology"/>
<feature type="active site" description="Proton acceptor" evidence="13">
    <location>
        <position position="235"/>
    </location>
</feature>
<dbReference type="SMART" id="SM00220">
    <property type="entry name" value="S_TKc"/>
    <property type="match status" value="1"/>
</dbReference>
<keyword evidence="8 12" id="KW-0418">Kinase</keyword>
<gene>
    <name evidence="17" type="ORF">WR25_20788</name>
</gene>
<feature type="binding site" evidence="14">
    <location>
        <position position="152"/>
    </location>
    <ligand>
        <name>ATP</name>
        <dbReference type="ChEBI" id="CHEBI:30616"/>
    </ligand>
</feature>
<dbReference type="SUPFAM" id="SSF56112">
    <property type="entry name" value="Protein kinase-like (PK-like)"/>
    <property type="match status" value="1"/>
</dbReference>
<dbReference type="Pfam" id="PF07714">
    <property type="entry name" value="PK_Tyr_Ser-Thr"/>
    <property type="match status" value="1"/>
</dbReference>
<dbReference type="STRING" id="2018661.A0A2A2KDL0"/>
<evidence type="ECO:0000256" key="5">
    <source>
        <dbReference type="ARBA" id="ARBA00022527"/>
    </source>
</evidence>
<evidence type="ECO:0000256" key="1">
    <source>
        <dbReference type="ARBA" id="ARBA00004496"/>
    </source>
</evidence>
<dbReference type="Gene3D" id="3.30.200.20">
    <property type="entry name" value="Phosphorylase Kinase, domain 1"/>
    <property type="match status" value="1"/>
</dbReference>
<evidence type="ECO:0000256" key="10">
    <source>
        <dbReference type="ARBA" id="ARBA00047559"/>
    </source>
</evidence>
<feature type="region of interest" description="Disordered" evidence="15">
    <location>
        <begin position="1"/>
        <end position="43"/>
    </location>
</feature>
<keyword evidence="4" id="KW-0963">Cytoplasm</keyword>
<sequence>MMTSTTTTMSTVIFTPGSSRASTADLDEDPSPELITQSAPTTPLPARHNNLGNLAESTVANNNAGPIALQTGKKMGNRDFYRAGFESFSEGLMSCFKPVWGYFGRSAKDMAKSIQDDWEIPFESITNLQWLGAGSQGAVFGGNLNGTTVAVKKVKELKETDIKHLRHLTHTNIIQFMGICTQAPCYCIVMEFCPKGLCGVLKSDRVIDHPTWINWAKQIASGMGYLHSNNVIHRDLKSPNILFDESDTIKICDFGTSHQKGSNDTASVLMSFCGTVSWMAPEMMKKEPCSEKVDVYSFGVVLWEMITREQPYKDIDQMAIIYGVGNGRLTLPMPEDIPDGLAILIKQCLCSKARNRPSFTYIHNHLNVLQRELEELGEDEWQRRMQMWRIEAARIKYPTSLTQSAPYRRDEEAQLIRRRKEELKHSQDIRFLYEKKLERTNRVFADLQNCLVNLQLWEQDLIEREMELSVGKSQRGLLHRGRVQSFNSGNAPKSTMIRVGGQKKEQDVYCTAINAYPYDGRRYSTEEECDADEWNNRRGSPYRCSQTSSSSGFPSTPFSRQSSARSSTGISIKPREHKSGRDRERPNSYWEEVRGSSTRCSGMSQDSGIGQAGNIKTAESCCILDMGVGQPACFSQTIYRNGEGRWSDGRIAQRRKMKKPRDSPMKTPQQRRAQRSSFPSNSEYTDDTACTCNNEHCCGRKARARSLLFSPNHSNPAFDDCEPSELNVSALPSSSSYNEALRHASEPTPPLEIPPPMMAQRFSSADYHHSQSPQVHSPVRKENTSAFNNPLYQAPVTSYINPLATNSVEKNDATNESNGNRSESVGIDWENNSQKEEGNSTDGEREEDDEVEAEENGNQLESSFESTASAEARNHVAEEIRRRRDMVDSRIMMTSHSSTMASSLERSLEMGAIHSDGLSDQERAIRQVKHSIKGHRRTHSNPNAMSCIVDESTSDESDDVVDI</sequence>
<evidence type="ECO:0000256" key="6">
    <source>
        <dbReference type="ARBA" id="ARBA00022679"/>
    </source>
</evidence>
<dbReference type="InterPro" id="IPR000719">
    <property type="entry name" value="Prot_kinase_dom"/>
</dbReference>
<feature type="region of interest" description="Disordered" evidence="15">
    <location>
        <begin position="540"/>
        <end position="611"/>
    </location>
</feature>
<comment type="catalytic activity">
    <reaction evidence="10">
        <text>L-threonyl-[protein] + ATP = O-phospho-L-threonyl-[protein] + ADP + H(+)</text>
        <dbReference type="Rhea" id="RHEA:46608"/>
        <dbReference type="Rhea" id="RHEA-COMP:11060"/>
        <dbReference type="Rhea" id="RHEA-COMP:11605"/>
        <dbReference type="ChEBI" id="CHEBI:15378"/>
        <dbReference type="ChEBI" id="CHEBI:30013"/>
        <dbReference type="ChEBI" id="CHEBI:30616"/>
        <dbReference type="ChEBI" id="CHEBI:61977"/>
        <dbReference type="ChEBI" id="CHEBI:456216"/>
        <dbReference type="EC" id="2.7.11.25"/>
    </reaction>
</comment>
<feature type="compositionally biased region" description="Acidic residues" evidence="15">
    <location>
        <begin position="952"/>
        <end position="963"/>
    </location>
</feature>
<dbReference type="PANTHER" id="PTHR44329:SF304">
    <property type="entry name" value="MITOGEN-ACTIVATED PROTEIN KINASE KINASE KINASE 13-LIKE ISOFORM X1"/>
    <property type="match status" value="1"/>
</dbReference>
<feature type="compositionally biased region" description="Basic and acidic residues" evidence="15">
    <location>
        <begin position="872"/>
        <end position="881"/>
    </location>
</feature>
<dbReference type="InterPro" id="IPR001245">
    <property type="entry name" value="Ser-Thr/Tyr_kinase_cat_dom"/>
</dbReference>
<feature type="compositionally biased region" description="Low complexity" evidence="15">
    <location>
        <begin position="545"/>
        <end position="559"/>
    </location>
</feature>
<reference evidence="17 18" key="1">
    <citation type="journal article" date="2017" name="Curr. Biol.">
        <title>Genome architecture and evolution of a unichromosomal asexual nematode.</title>
        <authorList>
            <person name="Fradin H."/>
            <person name="Zegar C."/>
            <person name="Gutwein M."/>
            <person name="Lucas J."/>
            <person name="Kovtun M."/>
            <person name="Corcoran D."/>
            <person name="Baugh L.R."/>
            <person name="Kiontke K."/>
            <person name="Gunsalus K."/>
            <person name="Fitch D.H."/>
            <person name="Piano F."/>
        </authorList>
    </citation>
    <scope>NUCLEOTIDE SEQUENCE [LARGE SCALE GENOMIC DNA]</scope>
    <source>
        <strain evidence="17">PF1309</strain>
    </source>
</reference>
<keyword evidence="9 12" id="KW-0067">ATP-binding</keyword>
<dbReference type="GO" id="GO:0005524">
    <property type="term" value="F:ATP binding"/>
    <property type="evidence" value="ECO:0007669"/>
    <property type="project" value="UniProtKB-KW"/>
</dbReference>
<keyword evidence="6 12" id="KW-0808">Transferase</keyword>
<feature type="compositionally biased region" description="Polar residues" evidence="15">
    <location>
        <begin position="12"/>
        <end position="22"/>
    </location>
</feature>
<dbReference type="Proteomes" id="UP000218231">
    <property type="component" value="Unassembled WGS sequence"/>
</dbReference>
<feature type="compositionally biased region" description="Polar residues" evidence="15">
    <location>
        <begin position="666"/>
        <end position="686"/>
    </location>
</feature>